<accession>A0A9W7SLU5</accession>
<dbReference type="Proteomes" id="UP001138500">
    <property type="component" value="Unassembled WGS sequence"/>
</dbReference>
<proteinExistence type="predicted"/>
<feature type="compositionally biased region" description="Low complexity" evidence="1">
    <location>
        <begin position="58"/>
        <end position="71"/>
    </location>
</feature>
<organism evidence="2 3">
    <name type="scientific">Teratosphaeria destructans</name>
    <dbReference type="NCBI Taxonomy" id="418781"/>
    <lineage>
        <taxon>Eukaryota</taxon>
        <taxon>Fungi</taxon>
        <taxon>Dikarya</taxon>
        <taxon>Ascomycota</taxon>
        <taxon>Pezizomycotina</taxon>
        <taxon>Dothideomycetes</taxon>
        <taxon>Dothideomycetidae</taxon>
        <taxon>Mycosphaerellales</taxon>
        <taxon>Teratosphaeriaceae</taxon>
        <taxon>Teratosphaeria</taxon>
    </lineage>
</organism>
<keyword evidence="3" id="KW-1185">Reference proteome</keyword>
<sequence length="125" mass="13048">MGVGLHPAWLLDHQPSNIEFDVQVLVEEYKVGFALDQLDHAGKEVQQGKLPGGTTPCSSAAPEESTAPAASGKESVASGAGRSLTSEGLVEQQKIRAEVVAWTVQRGASHARTPPTEACGIGVME</sequence>
<dbReference type="EMBL" id="RIBY02002200">
    <property type="protein sequence ID" value="KAH9822860.1"/>
    <property type="molecule type" value="Genomic_DNA"/>
</dbReference>
<protein>
    <submittedName>
        <fullName evidence="2">Uncharacterized protein</fullName>
    </submittedName>
</protein>
<feature type="region of interest" description="Disordered" evidence="1">
    <location>
        <begin position="44"/>
        <end position="89"/>
    </location>
</feature>
<dbReference type="AlphaFoldDB" id="A0A9W7SLU5"/>
<evidence type="ECO:0000256" key="1">
    <source>
        <dbReference type="SAM" id="MobiDB-lite"/>
    </source>
</evidence>
<evidence type="ECO:0000313" key="2">
    <source>
        <dbReference type="EMBL" id="KAH9822860.1"/>
    </source>
</evidence>
<name>A0A9W7SLU5_9PEZI</name>
<evidence type="ECO:0000313" key="3">
    <source>
        <dbReference type="Proteomes" id="UP001138500"/>
    </source>
</evidence>
<reference evidence="2 3" key="2">
    <citation type="journal article" date="2021" name="Curr. Genet.">
        <title>Genetic response to nitrogen starvation in the aggressive Eucalyptus foliar pathogen Teratosphaeria destructans.</title>
        <authorList>
            <person name="Havenga M."/>
            <person name="Wingfield B.D."/>
            <person name="Wingfield M.J."/>
            <person name="Dreyer L.L."/>
            <person name="Roets F."/>
            <person name="Aylward J."/>
        </authorList>
    </citation>
    <scope>NUCLEOTIDE SEQUENCE [LARGE SCALE GENOMIC DNA]</scope>
    <source>
        <strain evidence="2">CMW44962</strain>
    </source>
</reference>
<comment type="caution">
    <text evidence="2">The sequence shown here is derived from an EMBL/GenBank/DDBJ whole genome shotgun (WGS) entry which is preliminary data.</text>
</comment>
<gene>
    <name evidence="2" type="ORF">Tdes44962_MAKER00688</name>
</gene>
<reference evidence="2 3" key="1">
    <citation type="journal article" date="2018" name="IMA Fungus">
        <title>IMA Genome-F 10: Nine draft genome sequences of Claviceps purpurea s.lat., including C. arundinis, C. humidiphila, and C. cf. spartinae, pseudomolecules for the pitch canker pathogen Fusarium circinatum, draft genome of Davidsoniella eucalypti, Grosmannia galeiformis, Quambalaria eucalypti, and Teratosphaeria destructans.</title>
        <authorList>
            <person name="Wingfield B.D."/>
            <person name="Liu M."/>
            <person name="Nguyen H.D."/>
            <person name="Lane F.A."/>
            <person name="Morgan S.W."/>
            <person name="De Vos L."/>
            <person name="Wilken P.M."/>
            <person name="Duong T.A."/>
            <person name="Aylward J."/>
            <person name="Coetzee M.P."/>
            <person name="Dadej K."/>
            <person name="De Beer Z.W."/>
            <person name="Findlay W."/>
            <person name="Havenga M."/>
            <person name="Kolarik M."/>
            <person name="Menzies J.G."/>
            <person name="Naidoo K."/>
            <person name="Pochopski O."/>
            <person name="Shoukouhi P."/>
            <person name="Santana Q.C."/>
            <person name="Seifert K.A."/>
            <person name="Soal N."/>
            <person name="Steenkamp E.T."/>
            <person name="Tatham C.T."/>
            <person name="van der Nest M.A."/>
            <person name="Wingfield M.J."/>
        </authorList>
    </citation>
    <scope>NUCLEOTIDE SEQUENCE [LARGE SCALE GENOMIC DNA]</scope>
    <source>
        <strain evidence="2">CMW44962</strain>
    </source>
</reference>